<keyword evidence="3" id="KW-1185">Reference proteome</keyword>
<protein>
    <submittedName>
        <fullName evidence="2">Uncharacterized protein</fullName>
    </submittedName>
</protein>
<proteinExistence type="predicted"/>
<sequence>MDQPMFSPPQNRTCVFPSIRLKWRRPFPSCLVSTSHSTATARRFCPPSSVTQDTSQHQQRSLA</sequence>
<comment type="caution">
    <text evidence="2">The sequence shown here is derived from an EMBL/GenBank/DDBJ whole genome shotgun (WGS) entry which is preliminary data.</text>
</comment>
<dbReference type="AlphaFoldDB" id="A0AAP0BGG2"/>
<feature type="compositionally biased region" description="Polar residues" evidence="1">
    <location>
        <begin position="48"/>
        <end position="63"/>
    </location>
</feature>
<dbReference type="Proteomes" id="UP001418222">
    <property type="component" value="Unassembled WGS sequence"/>
</dbReference>
<reference evidence="2 3" key="1">
    <citation type="journal article" date="2022" name="Nat. Plants">
        <title>Genomes of leafy and leafless Platanthera orchids illuminate the evolution of mycoheterotrophy.</title>
        <authorList>
            <person name="Li M.H."/>
            <person name="Liu K.W."/>
            <person name="Li Z."/>
            <person name="Lu H.C."/>
            <person name="Ye Q.L."/>
            <person name="Zhang D."/>
            <person name="Wang J.Y."/>
            <person name="Li Y.F."/>
            <person name="Zhong Z.M."/>
            <person name="Liu X."/>
            <person name="Yu X."/>
            <person name="Liu D.K."/>
            <person name="Tu X.D."/>
            <person name="Liu B."/>
            <person name="Hao Y."/>
            <person name="Liao X.Y."/>
            <person name="Jiang Y.T."/>
            <person name="Sun W.H."/>
            <person name="Chen J."/>
            <person name="Chen Y.Q."/>
            <person name="Ai Y."/>
            <person name="Zhai J.W."/>
            <person name="Wu S.S."/>
            <person name="Zhou Z."/>
            <person name="Hsiao Y.Y."/>
            <person name="Wu W.L."/>
            <person name="Chen Y.Y."/>
            <person name="Lin Y.F."/>
            <person name="Hsu J.L."/>
            <person name="Li C.Y."/>
            <person name="Wang Z.W."/>
            <person name="Zhao X."/>
            <person name="Zhong W.Y."/>
            <person name="Ma X.K."/>
            <person name="Ma L."/>
            <person name="Huang J."/>
            <person name="Chen G.Z."/>
            <person name="Huang M.Z."/>
            <person name="Huang L."/>
            <person name="Peng D.H."/>
            <person name="Luo Y.B."/>
            <person name="Zou S.Q."/>
            <person name="Chen S.P."/>
            <person name="Lan S."/>
            <person name="Tsai W.C."/>
            <person name="Van de Peer Y."/>
            <person name="Liu Z.J."/>
        </authorList>
    </citation>
    <scope>NUCLEOTIDE SEQUENCE [LARGE SCALE GENOMIC DNA]</scope>
    <source>
        <strain evidence="2">Lor287</strain>
    </source>
</reference>
<evidence type="ECO:0000256" key="1">
    <source>
        <dbReference type="SAM" id="MobiDB-lite"/>
    </source>
</evidence>
<dbReference type="EMBL" id="JBBWWQ010000010">
    <property type="protein sequence ID" value="KAK8937340.1"/>
    <property type="molecule type" value="Genomic_DNA"/>
</dbReference>
<name>A0AAP0BGG2_9ASPA</name>
<evidence type="ECO:0000313" key="3">
    <source>
        <dbReference type="Proteomes" id="UP001418222"/>
    </source>
</evidence>
<feature type="region of interest" description="Disordered" evidence="1">
    <location>
        <begin position="35"/>
        <end position="63"/>
    </location>
</feature>
<accession>A0AAP0BGG2</accession>
<gene>
    <name evidence="2" type="ORF">KSP39_PZI012607</name>
</gene>
<organism evidence="2 3">
    <name type="scientific">Platanthera zijinensis</name>
    <dbReference type="NCBI Taxonomy" id="2320716"/>
    <lineage>
        <taxon>Eukaryota</taxon>
        <taxon>Viridiplantae</taxon>
        <taxon>Streptophyta</taxon>
        <taxon>Embryophyta</taxon>
        <taxon>Tracheophyta</taxon>
        <taxon>Spermatophyta</taxon>
        <taxon>Magnoliopsida</taxon>
        <taxon>Liliopsida</taxon>
        <taxon>Asparagales</taxon>
        <taxon>Orchidaceae</taxon>
        <taxon>Orchidoideae</taxon>
        <taxon>Orchideae</taxon>
        <taxon>Orchidinae</taxon>
        <taxon>Platanthera</taxon>
    </lineage>
</organism>
<evidence type="ECO:0000313" key="2">
    <source>
        <dbReference type="EMBL" id="KAK8937340.1"/>
    </source>
</evidence>